<dbReference type="KEGG" id="nkf:Nkreftii_003319"/>
<proteinExistence type="predicted"/>
<evidence type="ECO:0000313" key="2">
    <source>
        <dbReference type="EMBL" id="QPD05545.1"/>
    </source>
</evidence>
<reference evidence="2 3" key="1">
    <citation type="journal article" date="2020" name="ISME J.">
        <title>Enrichment and physiological characterization of a novel comammox Nitrospira indicates ammonium inhibition of complete nitrification.</title>
        <authorList>
            <person name="Sakoula D."/>
            <person name="Koch H."/>
            <person name="Frank J."/>
            <person name="Jetten M.S.M."/>
            <person name="van Kessel M.A.H.J."/>
            <person name="Lucker S."/>
        </authorList>
    </citation>
    <scope>NUCLEOTIDE SEQUENCE [LARGE SCALE GENOMIC DNA]</scope>
    <source>
        <strain evidence="2">Comreactor17</strain>
    </source>
</reference>
<dbReference type="GO" id="GO:0010181">
    <property type="term" value="F:FMN binding"/>
    <property type="evidence" value="ECO:0007669"/>
    <property type="project" value="TreeGrafter"/>
</dbReference>
<dbReference type="AlphaFoldDB" id="A0A7S8FGS1"/>
<sequence>MADEVKILGIAGSLRKQSYNRSSLRAAVELVPAGIRIETFDLAGVPLFNQDHEGEPPAAVRQFKSAISAADAILIVTPEYNYSVPGVLKNAIDWASRPYGESAWDGKPVGILGASVGMLGTARAQYHLRQMFVFLNMFPLNQPEVMIANADQKFDTDGNLKDDKTAKKIRELLEALGDWTRRLKKAKV</sequence>
<dbReference type="InterPro" id="IPR050712">
    <property type="entry name" value="NAD(P)H-dep_reductase"/>
</dbReference>
<dbReference type="Proteomes" id="UP000593737">
    <property type="component" value="Chromosome"/>
</dbReference>
<dbReference type="Pfam" id="PF03358">
    <property type="entry name" value="FMN_red"/>
    <property type="match status" value="1"/>
</dbReference>
<dbReference type="PANTHER" id="PTHR30543">
    <property type="entry name" value="CHROMATE REDUCTASE"/>
    <property type="match status" value="1"/>
</dbReference>
<dbReference type="GO" id="GO:0005829">
    <property type="term" value="C:cytosol"/>
    <property type="evidence" value="ECO:0007669"/>
    <property type="project" value="TreeGrafter"/>
</dbReference>
<dbReference type="InterPro" id="IPR005025">
    <property type="entry name" value="FMN_Rdtase-like_dom"/>
</dbReference>
<dbReference type="Gene3D" id="3.40.50.360">
    <property type="match status" value="1"/>
</dbReference>
<gene>
    <name evidence="2" type="ORF">Nkreftii_003319</name>
</gene>
<evidence type="ECO:0000259" key="1">
    <source>
        <dbReference type="Pfam" id="PF03358"/>
    </source>
</evidence>
<name>A0A7S8FGS1_9BACT</name>
<dbReference type="InterPro" id="IPR029039">
    <property type="entry name" value="Flavoprotein-like_sf"/>
</dbReference>
<evidence type="ECO:0000313" key="3">
    <source>
        <dbReference type="Proteomes" id="UP000593737"/>
    </source>
</evidence>
<dbReference type="EC" id="1.-.-.-" evidence="2"/>
<dbReference type="SUPFAM" id="SSF52218">
    <property type="entry name" value="Flavoproteins"/>
    <property type="match status" value="1"/>
</dbReference>
<accession>A0A7S8FGS1</accession>
<feature type="domain" description="NADPH-dependent FMN reductase-like" evidence="1">
    <location>
        <begin position="5"/>
        <end position="151"/>
    </location>
</feature>
<dbReference type="GO" id="GO:0016491">
    <property type="term" value="F:oxidoreductase activity"/>
    <property type="evidence" value="ECO:0007669"/>
    <property type="project" value="UniProtKB-KW"/>
</dbReference>
<keyword evidence="2" id="KW-0560">Oxidoreductase</keyword>
<dbReference type="PANTHER" id="PTHR30543:SF21">
    <property type="entry name" value="NAD(P)H-DEPENDENT FMN REDUCTASE LOT6"/>
    <property type="match status" value="1"/>
</dbReference>
<dbReference type="EMBL" id="CP047423">
    <property type="protein sequence ID" value="QPD05545.1"/>
    <property type="molecule type" value="Genomic_DNA"/>
</dbReference>
<protein>
    <submittedName>
        <fullName evidence="2">Putative enzyme</fullName>
        <ecNumber evidence="2">1.-.-.-</ecNumber>
    </submittedName>
</protein>
<organism evidence="2 3">
    <name type="scientific">Candidatus Nitrospira kreftii</name>
    <dbReference type="NCBI Taxonomy" id="2652173"/>
    <lineage>
        <taxon>Bacteria</taxon>
        <taxon>Pseudomonadati</taxon>
        <taxon>Nitrospirota</taxon>
        <taxon>Nitrospiria</taxon>
        <taxon>Nitrospirales</taxon>
        <taxon>Nitrospiraceae</taxon>
        <taxon>Nitrospira</taxon>
    </lineage>
</organism>